<dbReference type="Proteomes" id="UP000326289">
    <property type="component" value="Unassembled WGS sequence"/>
</dbReference>
<evidence type="ECO:0000313" key="2">
    <source>
        <dbReference type="Proteomes" id="UP000326289"/>
    </source>
</evidence>
<evidence type="ECO:0000313" key="1">
    <source>
        <dbReference type="EMBL" id="KAB8279717.1"/>
    </source>
</evidence>
<keyword evidence="2" id="KW-1185">Reference proteome</keyword>
<sequence length="62" mass="7031">MLTLPSLSKFPSDFFASQSLRPTLWPHIGDGPLGMENVRVLVKWWFRKLDGSIHSLGFMTLA</sequence>
<gene>
    <name evidence="1" type="ORF">BDV30DRAFT_202014</name>
</gene>
<protein>
    <submittedName>
        <fullName evidence="1">Uncharacterized protein</fullName>
    </submittedName>
</protein>
<name>A0A5N6JPJ2_9EURO</name>
<accession>A0A5N6JPJ2</accession>
<proteinExistence type="predicted"/>
<reference evidence="1 2" key="1">
    <citation type="submission" date="2019-04" db="EMBL/GenBank/DDBJ databases">
        <title>Fungal friends and foes A comparative genomics study of 23 Aspergillus species from section Flavi.</title>
        <authorList>
            <consortium name="DOE Joint Genome Institute"/>
            <person name="Kjaerbolling I."/>
            <person name="Vesth T.C."/>
            <person name="Frisvad J.C."/>
            <person name="Nybo J.L."/>
            <person name="Theobald S."/>
            <person name="Kildgaard S."/>
            <person name="Petersen T.I."/>
            <person name="Kuo A."/>
            <person name="Sato A."/>
            <person name="Lyhne E.K."/>
            <person name="Kogle M.E."/>
            <person name="Wiebenga A."/>
            <person name="Kun R.S."/>
            <person name="Lubbers R.J."/>
            <person name="Makela M.R."/>
            <person name="Barry K."/>
            <person name="Chovatia M."/>
            <person name="Clum A."/>
            <person name="Daum C."/>
            <person name="Haridas S."/>
            <person name="He G."/>
            <person name="LaButti K."/>
            <person name="Lipzen A."/>
            <person name="Mondo S."/>
            <person name="Pangilinan J."/>
            <person name="Riley R."/>
            <person name="Salamov A."/>
            <person name="Simmons B.A."/>
            <person name="Magnuson J.K."/>
            <person name="Henrissat B."/>
            <person name="Mortensen U.H."/>
            <person name="Larsen T.O."/>
            <person name="De vries R.P."/>
            <person name="Grigoriev I.V."/>
            <person name="Machida M."/>
            <person name="Baker S.E."/>
            <person name="Andersen M.R."/>
        </authorList>
    </citation>
    <scope>NUCLEOTIDE SEQUENCE [LARGE SCALE GENOMIC DNA]</scope>
    <source>
        <strain evidence="1 2">CBS 117635</strain>
    </source>
</reference>
<organism evidence="1 2">
    <name type="scientific">Aspergillus minisclerotigenes</name>
    <dbReference type="NCBI Taxonomy" id="656917"/>
    <lineage>
        <taxon>Eukaryota</taxon>
        <taxon>Fungi</taxon>
        <taxon>Dikarya</taxon>
        <taxon>Ascomycota</taxon>
        <taxon>Pezizomycotina</taxon>
        <taxon>Eurotiomycetes</taxon>
        <taxon>Eurotiomycetidae</taxon>
        <taxon>Eurotiales</taxon>
        <taxon>Aspergillaceae</taxon>
        <taxon>Aspergillus</taxon>
        <taxon>Aspergillus subgen. Circumdati</taxon>
    </lineage>
</organism>
<dbReference type="EMBL" id="ML732764">
    <property type="protein sequence ID" value="KAB8279717.1"/>
    <property type="molecule type" value="Genomic_DNA"/>
</dbReference>
<dbReference type="AlphaFoldDB" id="A0A5N6JPJ2"/>